<feature type="domain" description="Glycosyltransferase subfamily 4-like N-terminal" evidence="2">
    <location>
        <begin position="48"/>
        <end position="176"/>
    </location>
</feature>
<dbReference type="AlphaFoldDB" id="A0A4U0GYG3"/>
<evidence type="ECO:0000313" key="3">
    <source>
        <dbReference type="EMBL" id="TJY64247.1"/>
    </source>
</evidence>
<dbReference type="Gene3D" id="3.40.50.2000">
    <property type="entry name" value="Glycogen Phosphorylase B"/>
    <property type="match status" value="2"/>
</dbReference>
<dbReference type="RefSeq" id="WP_136821307.1">
    <property type="nucleotide sequence ID" value="NZ_BMJX01000004.1"/>
</dbReference>
<dbReference type="InterPro" id="IPR001296">
    <property type="entry name" value="Glyco_trans_1"/>
</dbReference>
<evidence type="ECO:0000313" key="4">
    <source>
        <dbReference type="Proteomes" id="UP000309872"/>
    </source>
</evidence>
<dbReference type="SUPFAM" id="SSF53756">
    <property type="entry name" value="UDP-Glycosyltransferase/glycogen phosphorylase"/>
    <property type="match status" value="1"/>
</dbReference>
<dbReference type="Proteomes" id="UP000309872">
    <property type="component" value="Unassembled WGS sequence"/>
</dbReference>
<dbReference type="InterPro" id="IPR050194">
    <property type="entry name" value="Glycosyltransferase_grp1"/>
</dbReference>
<dbReference type="Pfam" id="PF13439">
    <property type="entry name" value="Glyco_transf_4"/>
    <property type="match status" value="1"/>
</dbReference>
<dbReference type="OrthoDB" id="9787111at2"/>
<proteinExistence type="predicted"/>
<dbReference type="Pfam" id="PF00534">
    <property type="entry name" value="Glycos_transf_1"/>
    <property type="match status" value="1"/>
</dbReference>
<sequence length="388" mass="44191">MRILVVHNYYQHQGGEDMVFHQEINALRRDHEVRELTFQNKTGFGGLLQFLSYPFNLSASNSVKRMIRDFHPDVVHVHNVHYASGPMMLRAIRSCRIPMVMTLHNYRLICPSATLFYKNSLFTRSLSEKFPWTAVKLRVLDNSFLKSLWVAFTYWIHKKLGTFNKVNKFIVLSDFAESIFLNSTLQLPDDKFVVKGNYVGDPKPVFKTKGECFIFIGRLAEEKGIIPLINAIKATSYSLKIFGAGPQQNEVEYLTANAANITFFGFQSADVIKQHLAEANALLVPSICYEGMPITILESFSLGIPVMASNIGILEKMVIPLYTGLHFNPFEQNSIIASLDQWQNLNISVKDSIRANCRKEYIDKYTPAQNMSKLIAIYKDVILNAKQS</sequence>
<dbReference type="EMBL" id="SUKA01000004">
    <property type="protein sequence ID" value="TJY64247.1"/>
    <property type="molecule type" value="Genomic_DNA"/>
</dbReference>
<comment type="caution">
    <text evidence="3">The sequence shown here is derived from an EMBL/GenBank/DDBJ whole genome shotgun (WGS) entry which is preliminary data.</text>
</comment>
<reference evidence="3 4" key="1">
    <citation type="submission" date="2019-04" db="EMBL/GenBank/DDBJ databases">
        <title>Sphingobacterium olei sp. nov., isolated from oil-contaminated soil.</title>
        <authorList>
            <person name="Liu B."/>
        </authorList>
    </citation>
    <scope>NUCLEOTIDE SEQUENCE [LARGE SCALE GENOMIC DNA]</scope>
    <source>
        <strain evidence="3 4">Y3L14</strain>
    </source>
</reference>
<keyword evidence="3" id="KW-0808">Transferase</keyword>
<dbReference type="PANTHER" id="PTHR45947:SF13">
    <property type="entry name" value="TRANSFERASE"/>
    <property type="match status" value="1"/>
</dbReference>
<dbReference type="PANTHER" id="PTHR45947">
    <property type="entry name" value="SULFOQUINOVOSYL TRANSFERASE SQD2"/>
    <property type="match status" value="1"/>
</dbReference>
<evidence type="ECO:0000259" key="2">
    <source>
        <dbReference type="Pfam" id="PF13439"/>
    </source>
</evidence>
<accession>A0A4U0GYG3</accession>
<feature type="domain" description="Glycosyl transferase family 1" evidence="1">
    <location>
        <begin position="203"/>
        <end position="346"/>
    </location>
</feature>
<organism evidence="3 4">
    <name type="scientific">Sphingobacterium alkalisoli</name>
    <dbReference type="NCBI Taxonomy" id="1874115"/>
    <lineage>
        <taxon>Bacteria</taxon>
        <taxon>Pseudomonadati</taxon>
        <taxon>Bacteroidota</taxon>
        <taxon>Sphingobacteriia</taxon>
        <taxon>Sphingobacteriales</taxon>
        <taxon>Sphingobacteriaceae</taxon>
        <taxon>Sphingobacterium</taxon>
    </lineage>
</organism>
<name>A0A4U0GYG3_9SPHI</name>
<protein>
    <submittedName>
        <fullName evidence="3">Glycosyltransferase family 4 protein</fullName>
    </submittedName>
</protein>
<evidence type="ECO:0000259" key="1">
    <source>
        <dbReference type="Pfam" id="PF00534"/>
    </source>
</evidence>
<keyword evidence="4" id="KW-1185">Reference proteome</keyword>
<dbReference type="InterPro" id="IPR028098">
    <property type="entry name" value="Glyco_trans_4-like_N"/>
</dbReference>
<dbReference type="CDD" id="cd03801">
    <property type="entry name" value="GT4_PimA-like"/>
    <property type="match status" value="1"/>
</dbReference>
<dbReference type="GO" id="GO:0016757">
    <property type="term" value="F:glycosyltransferase activity"/>
    <property type="evidence" value="ECO:0007669"/>
    <property type="project" value="InterPro"/>
</dbReference>
<gene>
    <name evidence="3" type="ORF">FAZ19_13625</name>
</gene>